<dbReference type="Proteomes" id="UP000218334">
    <property type="component" value="Unassembled WGS sequence"/>
</dbReference>
<organism evidence="2 3">
    <name type="scientific">Armillaria solidipes</name>
    <dbReference type="NCBI Taxonomy" id="1076256"/>
    <lineage>
        <taxon>Eukaryota</taxon>
        <taxon>Fungi</taxon>
        <taxon>Dikarya</taxon>
        <taxon>Basidiomycota</taxon>
        <taxon>Agaricomycotina</taxon>
        <taxon>Agaricomycetes</taxon>
        <taxon>Agaricomycetidae</taxon>
        <taxon>Agaricales</taxon>
        <taxon>Marasmiineae</taxon>
        <taxon>Physalacriaceae</taxon>
        <taxon>Armillaria</taxon>
    </lineage>
</organism>
<feature type="region of interest" description="Disordered" evidence="1">
    <location>
        <begin position="23"/>
        <end position="83"/>
    </location>
</feature>
<keyword evidence="3" id="KW-1185">Reference proteome</keyword>
<reference evidence="3" key="1">
    <citation type="journal article" date="2017" name="Nat. Ecol. Evol.">
        <title>Genome expansion and lineage-specific genetic innovations in the forest pathogenic fungi Armillaria.</title>
        <authorList>
            <person name="Sipos G."/>
            <person name="Prasanna A.N."/>
            <person name="Walter M.C."/>
            <person name="O'Connor E."/>
            <person name="Balint B."/>
            <person name="Krizsan K."/>
            <person name="Kiss B."/>
            <person name="Hess J."/>
            <person name="Varga T."/>
            <person name="Slot J."/>
            <person name="Riley R."/>
            <person name="Boka B."/>
            <person name="Rigling D."/>
            <person name="Barry K."/>
            <person name="Lee J."/>
            <person name="Mihaltcheva S."/>
            <person name="LaButti K."/>
            <person name="Lipzen A."/>
            <person name="Waldron R."/>
            <person name="Moloney N.M."/>
            <person name="Sperisen C."/>
            <person name="Kredics L."/>
            <person name="Vagvoelgyi C."/>
            <person name="Patrignani A."/>
            <person name="Fitzpatrick D."/>
            <person name="Nagy I."/>
            <person name="Doyle S."/>
            <person name="Anderson J.B."/>
            <person name="Grigoriev I.V."/>
            <person name="Gueldener U."/>
            <person name="Muensterkoetter M."/>
            <person name="Nagy L.G."/>
        </authorList>
    </citation>
    <scope>NUCLEOTIDE SEQUENCE [LARGE SCALE GENOMIC DNA]</scope>
    <source>
        <strain evidence="3">28-4</strain>
    </source>
</reference>
<evidence type="ECO:0000313" key="2">
    <source>
        <dbReference type="EMBL" id="PBK58412.1"/>
    </source>
</evidence>
<sequence length="83" mass="9521">MHTLLSHAPCHPDARRTILQRHPYPLNELRPPQHPKSSIRQLQHEHPGHCHSQPSIFTVHRSPPAPGLRLCLPPPRGRQPRVN</sequence>
<evidence type="ECO:0000313" key="3">
    <source>
        <dbReference type="Proteomes" id="UP000218334"/>
    </source>
</evidence>
<evidence type="ECO:0000256" key="1">
    <source>
        <dbReference type="SAM" id="MobiDB-lite"/>
    </source>
</evidence>
<dbReference type="AlphaFoldDB" id="A0A2H3AU23"/>
<name>A0A2H3AU23_9AGAR</name>
<gene>
    <name evidence="2" type="ORF">ARMSODRAFT_133477</name>
</gene>
<protein>
    <submittedName>
        <fullName evidence="2">Uncharacterized protein</fullName>
    </submittedName>
</protein>
<accession>A0A2H3AU23</accession>
<dbReference type="EMBL" id="KZ293545">
    <property type="protein sequence ID" value="PBK58412.1"/>
    <property type="molecule type" value="Genomic_DNA"/>
</dbReference>
<proteinExistence type="predicted"/>